<dbReference type="InterPro" id="IPR021889">
    <property type="entry name" value="DUF3500"/>
</dbReference>
<dbReference type="Proteomes" id="UP001597097">
    <property type="component" value="Unassembled WGS sequence"/>
</dbReference>
<proteinExistence type="predicted"/>
<organism evidence="2 3">
    <name type="scientific">Nonomuraea guangzhouensis</name>
    <dbReference type="NCBI Taxonomy" id="1291555"/>
    <lineage>
        <taxon>Bacteria</taxon>
        <taxon>Bacillati</taxon>
        <taxon>Actinomycetota</taxon>
        <taxon>Actinomycetes</taxon>
        <taxon>Streptosporangiales</taxon>
        <taxon>Streptosporangiaceae</taxon>
        <taxon>Nonomuraea</taxon>
    </lineage>
</organism>
<dbReference type="PANTHER" id="PTHR37489">
    <property type="entry name" value="DUF3500 DOMAIN-CONTAINING PROTEIN"/>
    <property type="match status" value="1"/>
</dbReference>
<feature type="compositionally biased region" description="Low complexity" evidence="1">
    <location>
        <begin position="38"/>
        <end position="50"/>
    </location>
</feature>
<comment type="caution">
    <text evidence="2">The sequence shown here is derived from an EMBL/GenBank/DDBJ whole genome shotgun (WGS) entry which is preliminary data.</text>
</comment>
<dbReference type="PROSITE" id="PS51257">
    <property type="entry name" value="PROKAR_LIPOPROTEIN"/>
    <property type="match status" value="1"/>
</dbReference>
<dbReference type="PANTHER" id="PTHR37489:SF1">
    <property type="entry name" value="DUF3500 DOMAIN-CONTAINING PROTEIN"/>
    <property type="match status" value="1"/>
</dbReference>
<evidence type="ECO:0000313" key="3">
    <source>
        <dbReference type="Proteomes" id="UP001597097"/>
    </source>
</evidence>
<sequence>MKHDDALLSRRSFMNRVLLSGGVTAVALMTGGCASGTTSSGAASGTSTGPPSGGPAGGPSGNMVKYADFKGVTTDGTVIPDLFAVHSTGVSTAGVISAGAAFLAALSTEQKQQVLYEVESDQWLNWSNIHSFQRKGMQLKGMTAAQQKAALAMLAAGLSARGLTLTENIRKLNHVAGRLLGKLEEFDETLYYFTVMGTPSDSAPWGFQFQGHHLVVNYFVLGDQVVMTPSFWGSEPTKGYYDDGTEIELFTTEIETALGLVNALDDAQKAKAITSDTKEGSNEQAGAGQDNVEVPYTGIQATALNAAQQAKLLALAEVFVGNMAEGHAKAKLAEVEKHLDDTYFAWVGPTDADAVFYFKLQSPVILIEFDCQGGGPASGAVEPALVAANATATAVASRGGGQGGASRNHIHCVVRTPNGNDYGFDLLKEHLATAHATSSTG</sequence>
<gene>
    <name evidence="2" type="ORF">ACFSJ0_29195</name>
</gene>
<reference evidence="3" key="1">
    <citation type="journal article" date="2019" name="Int. J. Syst. Evol. Microbiol.">
        <title>The Global Catalogue of Microorganisms (GCM) 10K type strain sequencing project: providing services to taxonomists for standard genome sequencing and annotation.</title>
        <authorList>
            <consortium name="The Broad Institute Genomics Platform"/>
            <consortium name="The Broad Institute Genome Sequencing Center for Infectious Disease"/>
            <person name="Wu L."/>
            <person name="Ma J."/>
        </authorList>
    </citation>
    <scope>NUCLEOTIDE SEQUENCE [LARGE SCALE GENOMIC DNA]</scope>
    <source>
        <strain evidence="3">CGMCC 1.15399</strain>
    </source>
</reference>
<dbReference type="EMBL" id="JBHUCM010000024">
    <property type="protein sequence ID" value="MFD1541161.1"/>
    <property type="molecule type" value="Genomic_DNA"/>
</dbReference>
<feature type="region of interest" description="Disordered" evidence="1">
    <location>
        <begin position="38"/>
        <end position="60"/>
    </location>
</feature>
<dbReference type="RefSeq" id="WP_219530509.1">
    <property type="nucleotide sequence ID" value="NZ_JAHKRM010000009.1"/>
</dbReference>
<protein>
    <submittedName>
        <fullName evidence="2">DUF3500 domain-containing protein</fullName>
    </submittedName>
</protein>
<name>A0ABW4GET5_9ACTN</name>
<evidence type="ECO:0000313" key="2">
    <source>
        <dbReference type="EMBL" id="MFD1541161.1"/>
    </source>
</evidence>
<keyword evidence="3" id="KW-1185">Reference proteome</keyword>
<accession>A0ABW4GET5</accession>
<evidence type="ECO:0000256" key="1">
    <source>
        <dbReference type="SAM" id="MobiDB-lite"/>
    </source>
</evidence>
<dbReference type="Pfam" id="PF12006">
    <property type="entry name" value="DUF3500"/>
    <property type="match status" value="1"/>
</dbReference>